<evidence type="ECO:0000313" key="1">
    <source>
        <dbReference type="EMBL" id="BAJ92508.1"/>
    </source>
</evidence>
<accession>F2DBN7</accession>
<name>F2DBN7_HORVV</name>
<protein>
    <submittedName>
        <fullName evidence="1">Predicted protein</fullName>
    </submittedName>
</protein>
<dbReference type="AlphaFoldDB" id="F2DBN7"/>
<dbReference type="EMBL" id="AK361301">
    <property type="protein sequence ID" value="BAJ92508.1"/>
    <property type="molecule type" value="mRNA"/>
</dbReference>
<organism evidence="1">
    <name type="scientific">Hordeum vulgare subsp. vulgare</name>
    <name type="common">Domesticated barley</name>
    <dbReference type="NCBI Taxonomy" id="112509"/>
    <lineage>
        <taxon>Eukaryota</taxon>
        <taxon>Viridiplantae</taxon>
        <taxon>Streptophyta</taxon>
        <taxon>Embryophyta</taxon>
        <taxon>Tracheophyta</taxon>
        <taxon>Spermatophyta</taxon>
        <taxon>Magnoliopsida</taxon>
        <taxon>Liliopsida</taxon>
        <taxon>Poales</taxon>
        <taxon>Poaceae</taxon>
        <taxon>BOP clade</taxon>
        <taxon>Pooideae</taxon>
        <taxon>Triticodae</taxon>
        <taxon>Triticeae</taxon>
        <taxon>Hordeinae</taxon>
        <taxon>Hordeum</taxon>
    </lineage>
</organism>
<proteinExistence type="evidence at transcript level"/>
<reference evidence="1" key="1">
    <citation type="journal article" date="2011" name="Plant Physiol.">
        <title>Comprehensive sequence analysis of 24,783 barley full-length cDNAs derived from 12 clone libraries.</title>
        <authorList>
            <person name="Matsumoto T."/>
            <person name="Tanaka T."/>
            <person name="Sakai H."/>
            <person name="Amano N."/>
            <person name="Kanamori H."/>
            <person name="Kurita K."/>
            <person name="Kikuta A."/>
            <person name="Kamiya K."/>
            <person name="Yamamoto M."/>
            <person name="Ikawa H."/>
            <person name="Fujii N."/>
            <person name="Hori K."/>
            <person name="Itoh T."/>
            <person name="Sato K."/>
        </authorList>
    </citation>
    <scope>NUCLEOTIDE SEQUENCE</scope>
    <source>
        <tissue evidence="1">Shoot</tissue>
    </source>
</reference>
<sequence>MRGASSRKESGQDEWCWLPPSSTTAGSWVAERGDGAAAVVTDEPTAAHRPLPADVRRGRRWSVLLRVLRFAPSPGWVPSVAP</sequence>